<accession>A0A917LUL7</accession>
<dbReference type="AlphaFoldDB" id="A0A917LUL7"/>
<dbReference type="Gene3D" id="3.30.420.40">
    <property type="match status" value="1"/>
</dbReference>
<reference evidence="2" key="1">
    <citation type="journal article" date="2014" name="Int. J. Syst. Evol. Microbiol.">
        <title>Complete genome sequence of Corynebacterium casei LMG S-19264T (=DSM 44701T), isolated from a smear-ripened cheese.</title>
        <authorList>
            <consortium name="US DOE Joint Genome Institute (JGI-PGF)"/>
            <person name="Walter F."/>
            <person name="Albersmeier A."/>
            <person name="Kalinowski J."/>
            <person name="Ruckert C."/>
        </authorList>
    </citation>
    <scope>NUCLEOTIDE SEQUENCE</scope>
    <source>
        <strain evidence="2">CGMCC 1.15425</strain>
    </source>
</reference>
<organism evidence="2 3">
    <name type="scientific">Pseudohongiella nitratireducens</name>
    <dbReference type="NCBI Taxonomy" id="1768907"/>
    <lineage>
        <taxon>Bacteria</taxon>
        <taxon>Pseudomonadati</taxon>
        <taxon>Pseudomonadota</taxon>
        <taxon>Gammaproteobacteria</taxon>
        <taxon>Pseudomonadales</taxon>
        <taxon>Pseudohongiellaceae</taxon>
        <taxon>Pseudohongiella</taxon>
    </lineage>
</organism>
<sequence length="318" mass="34039">MFACIDLGSNSFHLLIARQINGKHEIVERFSEKVQLGAGLMSNGLIQPDAFERGLACLKDFAAAMEAHPVKHIWAVGTNALRVAKNSADFLAAAAELGIDIDVVSGEEEAALVYTGVSSALPVLSESQLVVDIGGGSTEVVIGRGMQRDAVFSLPIGCVSWRDKWFADVAHDAHSVTAQLSAASEDARQVFGQAAEQLSGKRWLSVRASSGTAKMLSQICTARESGNSSAEGVSLDTLQSLQGDVVRTAIDPEYELPGLKPSRRELVLPGWSVLLGFMQAFHVETLAFSPAALREGMLYYMREGSLRNEAPLHVLKAS</sequence>
<dbReference type="InterPro" id="IPR050273">
    <property type="entry name" value="GppA/Ppx_hydrolase"/>
</dbReference>
<dbReference type="Proteomes" id="UP000627715">
    <property type="component" value="Unassembled WGS sequence"/>
</dbReference>
<comment type="caution">
    <text evidence="2">The sequence shown here is derived from an EMBL/GenBank/DDBJ whole genome shotgun (WGS) entry which is preliminary data.</text>
</comment>
<dbReference type="Gene3D" id="3.30.420.150">
    <property type="entry name" value="Exopolyphosphatase. Domain 2"/>
    <property type="match status" value="1"/>
</dbReference>
<dbReference type="SUPFAM" id="SSF53067">
    <property type="entry name" value="Actin-like ATPase domain"/>
    <property type="match status" value="2"/>
</dbReference>
<evidence type="ECO:0000259" key="1">
    <source>
        <dbReference type="Pfam" id="PF02541"/>
    </source>
</evidence>
<keyword evidence="3" id="KW-1185">Reference proteome</keyword>
<evidence type="ECO:0000313" key="3">
    <source>
        <dbReference type="Proteomes" id="UP000627715"/>
    </source>
</evidence>
<dbReference type="PANTHER" id="PTHR30005:SF0">
    <property type="entry name" value="RETROGRADE REGULATION PROTEIN 2"/>
    <property type="match status" value="1"/>
</dbReference>
<protein>
    <recommendedName>
        <fullName evidence="1">Ppx/GppA phosphatase N-terminal domain-containing protein</fullName>
    </recommendedName>
</protein>
<proteinExistence type="predicted"/>
<dbReference type="CDD" id="cd24053">
    <property type="entry name" value="ASKHA_NBD_EcPPX-GppA-like"/>
    <property type="match status" value="1"/>
</dbReference>
<dbReference type="InterPro" id="IPR003695">
    <property type="entry name" value="Ppx_GppA_N"/>
</dbReference>
<evidence type="ECO:0000313" key="2">
    <source>
        <dbReference type="EMBL" id="GGG57924.1"/>
    </source>
</evidence>
<dbReference type="GO" id="GO:0016462">
    <property type="term" value="F:pyrophosphatase activity"/>
    <property type="evidence" value="ECO:0007669"/>
    <property type="project" value="TreeGrafter"/>
</dbReference>
<feature type="domain" description="Ppx/GppA phosphatase N-terminal" evidence="1">
    <location>
        <begin position="16"/>
        <end position="301"/>
    </location>
</feature>
<name>A0A917LUL7_9GAMM</name>
<dbReference type="PANTHER" id="PTHR30005">
    <property type="entry name" value="EXOPOLYPHOSPHATASE"/>
    <property type="match status" value="1"/>
</dbReference>
<dbReference type="InterPro" id="IPR043129">
    <property type="entry name" value="ATPase_NBD"/>
</dbReference>
<gene>
    <name evidence="2" type="ORF">GCM10011403_14050</name>
</gene>
<dbReference type="Pfam" id="PF02541">
    <property type="entry name" value="Ppx-GppA"/>
    <property type="match status" value="1"/>
</dbReference>
<dbReference type="RefSeq" id="WP_068813202.1">
    <property type="nucleotide sequence ID" value="NZ_BMIY01000005.1"/>
</dbReference>
<reference evidence="2" key="2">
    <citation type="submission" date="2020-09" db="EMBL/GenBank/DDBJ databases">
        <authorList>
            <person name="Sun Q."/>
            <person name="Zhou Y."/>
        </authorList>
    </citation>
    <scope>NUCLEOTIDE SEQUENCE</scope>
    <source>
        <strain evidence="2">CGMCC 1.15425</strain>
    </source>
</reference>
<dbReference type="EMBL" id="BMIY01000005">
    <property type="protein sequence ID" value="GGG57924.1"/>
    <property type="molecule type" value="Genomic_DNA"/>
</dbReference>